<sequence>MGAPLGFKTFATGDVLTAADTNGYLMQGVWTFASAAARDAAVTSPQEGNMCYLKDTDAVQYYSGSAWTPVSTSGSLTNLLLNSNFALNQRAYVSAANLASGTYGFDRWKSNYTNTTLTFTASTQGQSVTINASGGLQQVIEQGLVPSGTYTLSWTGTATGRVYNFGGTPPSYAASPVTFTADGTANVVVEFTAVSTTKTLSKVQFNAGSNTTWSLATPTLATELLACQRYYWQSEASSQYFWSGNTTNASSYNQYCKLPTTMRVAPTITLTGQDNSSFPATAGSAIRINTNSFLEQRVANATASGAYFGSSVIATSEL</sequence>
<reference evidence="1" key="1">
    <citation type="submission" date="2020-04" db="EMBL/GenBank/DDBJ databases">
        <authorList>
            <person name="Chiriac C."/>
            <person name="Salcher M."/>
            <person name="Ghai R."/>
            <person name="Kavagutti S V."/>
        </authorList>
    </citation>
    <scope>NUCLEOTIDE SEQUENCE</scope>
</reference>
<protein>
    <submittedName>
        <fullName evidence="1">Uncharacterized protein</fullName>
    </submittedName>
</protein>
<gene>
    <name evidence="2" type="ORF">UFOVP1042_14</name>
    <name evidence="3" type="ORF">UFOVP1262_9</name>
    <name evidence="1" type="ORF">UFOVP863_10</name>
</gene>
<dbReference type="EMBL" id="LR796801">
    <property type="protein sequence ID" value="CAB4167328.1"/>
    <property type="molecule type" value="Genomic_DNA"/>
</dbReference>
<evidence type="ECO:0000313" key="1">
    <source>
        <dbReference type="EMBL" id="CAB4167328.1"/>
    </source>
</evidence>
<proteinExistence type="predicted"/>
<dbReference type="EMBL" id="LR796999">
    <property type="protein sequence ID" value="CAB4180261.1"/>
    <property type="molecule type" value="Genomic_DNA"/>
</dbReference>
<dbReference type="EMBL" id="LR797201">
    <property type="protein sequence ID" value="CAB4194121.1"/>
    <property type="molecule type" value="Genomic_DNA"/>
</dbReference>
<name>A0A6J5PDM0_9CAUD</name>
<organism evidence="1">
    <name type="scientific">uncultured Caudovirales phage</name>
    <dbReference type="NCBI Taxonomy" id="2100421"/>
    <lineage>
        <taxon>Viruses</taxon>
        <taxon>Duplodnaviria</taxon>
        <taxon>Heunggongvirae</taxon>
        <taxon>Uroviricota</taxon>
        <taxon>Caudoviricetes</taxon>
        <taxon>Peduoviridae</taxon>
        <taxon>Maltschvirus</taxon>
        <taxon>Maltschvirus maltsch</taxon>
    </lineage>
</organism>
<evidence type="ECO:0000313" key="2">
    <source>
        <dbReference type="EMBL" id="CAB4180261.1"/>
    </source>
</evidence>
<evidence type="ECO:0000313" key="3">
    <source>
        <dbReference type="EMBL" id="CAB4194121.1"/>
    </source>
</evidence>
<accession>A0A6J5PDM0</accession>